<keyword evidence="1" id="KW-1133">Transmembrane helix</keyword>
<feature type="transmembrane region" description="Helical" evidence="1">
    <location>
        <begin position="44"/>
        <end position="68"/>
    </location>
</feature>
<dbReference type="GO" id="GO:0006508">
    <property type="term" value="P:proteolysis"/>
    <property type="evidence" value="ECO:0007669"/>
    <property type="project" value="UniProtKB-KW"/>
</dbReference>
<feature type="transmembrane region" description="Helical" evidence="1">
    <location>
        <begin position="113"/>
        <end position="129"/>
    </location>
</feature>
<protein>
    <submittedName>
        <fullName evidence="2">Uncharacterized protein</fullName>
    </submittedName>
</protein>
<evidence type="ECO:0000313" key="4">
    <source>
        <dbReference type="Proteomes" id="UP000321089"/>
    </source>
</evidence>
<reference evidence="2 4" key="1">
    <citation type="submission" date="2019-07" db="EMBL/GenBank/DDBJ databases">
        <title>Whole genome shotgun sequence of Clostridium butyricum NBRC 3858.</title>
        <authorList>
            <person name="Hosoyama A."/>
            <person name="Uohara A."/>
            <person name="Ohji S."/>
            <person name="Ichikawa N."/>
        </authorList>
    </citation>
    <scope>NUCLEOTIDE SEQUENCE [LARGE SCALE GENOMIC DNA]</scope>
    <source>
        <strain evidence="2 4">NBRC 3858</strain>
    </source>
</reference>
<reference evidence="3 5" key="2">
    <citation type="submission" date="2020-01" db="EMBL/GenBank/DDBJ databases">
        <title>Genome sequence of a 1,3-propanediol producer, Clostridium butyricum S3.</title>
        <authorList>
            <person name="Zhou J."/>
        </authorList>
    </citation>
    <scope>NUCLEOTIDE SEQUENCE [LARGE SCALE GENOMIC DNA]</scope>
    <source>
        <strain evidence="3 5">S3</strain>
    </source>
</reference>
<dbReference type="AlphaFoldDB" id="A0A3R9F9E0"/>
<feature type="transmembrane region" description="Helical" evidence="1">
    <location>
        <begin position="89"/>
        <end position="107"/>
    </location>
</feature>
<evidence type="ECO:0000256" key="1">
    <source>
        <dbReference type="SAM" id="Phobius"/>
    </source>
</evidence>
<dbReference type="Proteomes" id="UP000474042">
    <property type="component" value="Unassembled WGS sequence"/>
</dbReference>
<evidence type="ECO:0000313" key="3">
    <source>
        <dbReference type="EMBL" id="NAS19828.1"/>
    </source>
</evidence>
<dbReference type="RefSeq" id="WP_002580303.1">
    <property type="nucleotide sequence ID" value="NZ_BKBB01000012.1"/>
</dbReference>
<comment type="caution">
    <text evidence="2">The sequence shown here is derived from an EMBL/GenBank/DDBJ whole genome shotgun (WGS) entry which is preliminary data.</text>
</comment>
<dbReference type="GO" id="GO:0016020">
    <property type="term" value="C:membrane"/>
    <property type="evidence" value="ECO:0007669"/>
    <property type="project" value="InterPro"/>
</dbReference>
<dbReference type="EMBL" id="BKBC01000097">
    <property type="protein sequence ID" value="GEQ23311.1"/>
    <property type="molecule type" value="Genomic_DNA"/>
</dbReference>
<gene>
    <name evidence="2" type="ORF">CBU02nite_38170</name>
    <name evidence="3" type="ORF">GND98_018850</name>
</gene>
<keyword evidence="1" id="KW-0812">Transmembrane</keyword>
<sequence length="130" mass="15416">MRKKNNNDDIINFLLQTIEYIKYILFVVGIYIIVGLAAEFNDIVIKSFLCIVATAVYYLIYNWIDISFIKTVKAQQKRLKEKQLKKNKYWYILFIILIALLILTNNSRFAACISYSILTLNMLMLIWLFK</sequence>
<organism evidence="2 4">
    <name type="scientific">Clostridium butyricum</name>
    <dbReference type="NCBI Taxonomy" id="1492"/>
    <lineage>
        <taxon>Bacteria</taxon>
        <taxon>Bacillati</taxon>
        <taxon>Bacillota</taxon>
        <taxon>Clostridia</taxon>
        <taxon>Eubacteriales</taxon>
        <taxon>Clostridiaceae</taxon>
        <taxon>Clostridium</taxon>
    </lineage>
</organism>
<evidence type="ECO:0000313" key="2">
    <source>
        <dbReference type="EMBL" id="GEQ23311.1"/>
    </source>
</evidence>
<name>A0A3R9F9E0_CLOBU</name>
<dbReference type="EMBL" id="WOFV02000110">
    <property type="protein sequence ID" value="NAS19828.1"/>
    <property type="molecule type" value="Genomic_DNA"/>
</dbReference>
<accession>A0A3R9F9E0</accession>
<proteinExistence type="predicted"/>
<dbReference type="GO" id="GO:0008233">
    <property type="term" value="F:peptidase activity"/>
    <property type="evidence" value="ECO:0007669"/>
    <property type="project" value="UniProtKB-KW"/>
</dbReference>
<evidence type="ECO:0000313" key="5">
    <source>
        <dbReference type="Proteomes" id="UP000474042"/>
    </source>
</evidence>
<dbReference type="GO" id="GO:0009372">
    <property type="term" value="P:quorum sensing"/>
    <property type="evidence" value="ECO:0007669"/>
    <property type="project" value="UniProtKB-KW"/>
</dbReference>
<keyword evidence="1" id="KW-0472">Membrane</keyword>
<feature type="transmembrane region" description="Helical" evidence="1">
    <location>
        <begin position="20"/>
        <end position="38"/>
    </location>
</feature>
<dbReference type="Proteomes" id="UP000321089">
    <property type="component" value="Unassembled WGS sequence"/>
</dbReference>